<dbReference type="Proteomes" id="UP000789920">
    <property type="component" value="Unassembled WGS sequence"/>
</dbReference>
<keyword evidence="2" id="KW-1185">Reference proteome</keyword>
<evidence type="ECO:0000313" key="2">
    <source>
        <dbReference type="Proteomes" id="UP000789920"/>
    </source>
</evidence>
<dbReference type="EMBL" id="CAJVQC010002399">
    <property type="protein sequence ID" value="CAG8511066.1"/>
    <property type="molecule type" value="Genomic_DNA"/>
</dbReference>
<comment type="caution">
    <text evidence="1">The sequence shown here is derived from an EMBL/GenBank/DDBJ whole genome shotgun (WGS) entry which is preliminary data.</text>
</comment>
<organism evidence="1 2">
    <name type="scientific">Racocetra persica</name>
    <dbReference type="NCBI Taxonomy" id="160502"/>
    <lineage>
        <taxon>Eukaryota</taxon>
        <taxon>Fungi</taxon>
        <taxon>Fungi incertae sedis</taxon>
        <taxon>Mucoromycota</taxon>
        <taxon>Glomeromycotina</taxon>
        <taxon>Glomeromycetes</taxon>
        <taxon>Diversisporales</taxon>
        <taxon>Gigasporaceae</taxon>
        <taxon>Racocetra</taxon>
    </lineage>
</organism>
<accession>A0ACA9L4S0</accession>
<protein>
    <submittedName>
        <fullName evidence="1">32422_t:CDS:1</fullName>
    </submittedName>
</protein>
<name>A0ACA9L4S0_9GLOM</name>
<reference evidence="1" key="1">
    <citation type="submission" date="2021-06" db="EMBL/GenBank/DDBJ databases">
        <authorList>
            <person name="Kallberg Y."/>
            <person name="Tangrot J."/>
            <person name="Rosling A."/>
        </authorList>
    </citation>
    <scope>NUCLEOTIDE SEQUENCE</scope>
    <source>
        <strain evidence="1">MA461A</strain>
    </source>
</reference>
<feature type="non-terminal residue" evidence="1">
    <location>
        <position position="1"/>
    </location>
</feature>
<proteinExistence type="predicted"/>
<evidence type="ECO:0000313" key="1">
    <source>
        <dbReference type="EMBL" id="CAG8511066.1"/>
    </source>
</evidence>
<gene>
    <name evidence="1" type="ORF">RPERSI_LOCUS2262</name>
</gene>
<sequence length="144" mass="16580">KGLKDNGFHKAALTSLELWQNLGHTRSKDTSKIWWESFKNPSRHLAELAYRIFQLILHKRATKGTSHFSNIMSYEEDQIRDDETSSDTSNSSTTLLINEIVDLEIEEHLESSVAEMAQAVLSEDLDYNFSDVLNSFLECEKQNR</sequence>